<reference evidence="10 11" key="1">
    <citation type="submission" date="2025-04" db="UniProtKB">
        <authorList>
            <consortium name="RefSeq"/>
        </authorList>
    </citation>
    <scope>IDENTIFICATION</scope>
    <source>
        <tissue evidence="10 11">Tentacle</tissue>
    </source>
</reference>
<feature type="compositionally biased region" description="Basic and acidic residues" evidence="7">
    <location>
        <begin position="398"/>
        <end position="409"/>
    </location>
</feature>
<feature type="DNA-binding region" description="DM" evidence="6">
    <location>
        <begin position="28"/>
        <end position="75"/>
    </location>
</feature>
<dbReference type="SUPFAM" id="SSF46934">
    <property type="entry name" value="UBA-like"/>
    <property type="match status" value="1"/>
</dbReference>
<proteinExistence type="inferred from homology"/>
<dbReference type="Gene3D" id="4.10.1040.10">
    <property type="entry name" value="DM DNA-binding domain"/>
    <property type="match status" value="1"/>
</dbReference>
<feature type="compositionally biased region" description="Polar residues" evidence="7">
    <location>
        <begin position="410"/>
        <end position="430"/>
    </location>
</feature>
<evidence type="ECO:0000313" key="9">
    <source>
        <dbReference type="Proteomes" id="UP000515163"/>
    </source>
</evidence>
<evidence type="ECO:0000256" key="4">
    <source>
        <dbReference type="ARBA" id="ARBA00023125"/>
    </source>
</evidence>
<dbReference type="SMART" id="SM00301">
    <property type="entry name" value="DM"/>
    <property type="match status" value="1"/>
</dbReference>
<sequence>MPPMSLTVNASSQAAAAAAAQQQRSPKCARCRNHGVISILKGHKRFCKWKDCTCPDCNLIAERQRVMAAQVALRRQQESEENAVHFPYGGGQVPAYCCNASVPRSHETNSDDSMSLKDGSVRPKTPISPVPSNGSTASFRSERGNSPCSTPTASRGETTMDNNYERKWKRQRSEDEECLANGEQDGPDGKRMRSRSINLAYSSYEGEEARRSEHIRYLSILMRLFPEQKQNVLELILKGCGGDIVQTIECVLPSHEEARARGPPSGLPTIYQTQTSALSNGLSAFSPYALAAARQAMPLSPSECRPSQPCAGIKCPTCVFYPGIGPVHLSPAQMCELSARELSSRRPSRGSPDARSPSAEQKVPLTQERKPSLEEIADSQRVRSATAALMSMSSLPISRERNSVIKDNHSASSENSPTRSSAGDSYSPSH</sequence>
<dbReference type="PROSITE" id="PS40000">
    <property type="entry name" value="DM_1"/>
    <property type="match status" value="1"/>
</dbReference>
<feature type="domain" description="DM" evidence="8">
    <location>
        <begin position="28"/>
        <end position="75"/>
    </location>
</feature>
<dbReference type="KEGG" id="aten:116303815"/>
<dbReference type="InterPro" id="IPR009060">
    <property type="entry name" value="UBA-like_sf"/>
</dbReference>
<dbReference type="CDD" id="cd14370">
    <property type="entry name" value="CUE_DMA"/>
    <property type="match status" value="1"/>
</dbReference>
<evidence type="ECO:0000256" key="3">
    <source>
        <dbReference type="ARBA" id="ARBA00022833"/>
    </source>
</evidence>
<dbReference type="GO" id="GO:0046872">
    <property type="term" value="F:metal ion binding"/>
    <property type="evidence" value="ECO:0007669"/>
    <property type="project" value="UniProtKB-KW"/>
</dbReference>
<dbReference type="FunFam" id="4.10.1040.10:FF:000001">
    <property type="entry name" value="doublesex- and mab-3-related transcription factor 1"/>
    <property type="match status" value="1"/>
</dbReference>
<dbReference type="RefSeq" id="XP_031569278.1">
    <property type="nucleotide sequence ID" value="XM_031713418.1"/>
</dbReference>
<organism evidence="9 10">
    <name type="scientific">Actinia tenebrosa</name>
    <name type="common">Australian red waratah sea anemone</name>
    <dbReference type="NCBI Taxonomy" id="6105"/>
    <lineage>
        <taxon>Eukaryota</taxon>
        <taxon>Metazoa</taxon>
        <taxon>Cnidaria</taxon>
        <taxon>Anthozoa</taxon>
        <taxon>Hexacorallia</taxon>
        <taxon>Actiniaria</taxon>
        <taxon>Actiniidae</taxon>
        <taxon>Actinia</taxon>
    </lineage>
</organism>
<evidence type="ECO:0000313" key="10">
    <source>
        <dbReference type="RefSeq" id="XP_031569278.1"/>
    </source>
</evidence>
<feature type="compositionally biased region" description="Low complexity" evidence="7">
    <location>
        <begin position="384"/>
        <end position="395"/>
    </location>
</feature>
<dbReference type="Pfam" id="PF03474">
    <property type="entry name" value="DMA"/>
    <property type="match status" value="1"/>
</dbReference>
<dbReference type="SUPFAM" id="SSF82927">
    <property type="entry name" value="Cysteine-rich DNA binding domain, (DM domain)"/>
    <property type="match status" value="1"/>
</dbReference>
<evidence type="ECO:0000256" key="5">
    <source>
        <dbReference type="ARBA" id="ARBA00023242"/>
    </source>
</evidence>
<dbReference type="PANTHER" id="PTHR12322">
    <property type="entry name" value="DOUBLESEX AND MAB-3 RELATED TRANSCRIPTION FACTOR DMRT"/>
    <property type="match status" value="1"/>
</dbReference>
<dbReference type="Pfam" id="PF00751">
    <property type="entry name" value="DM"/>
    <property type="match status" value="1"/>
</dbReference>
<name>A0A6P8ISS9_ACTTE</name>
<feature type="region of interest" description="Disordered" evidence="7">
    <location>
        <begin position="340"/>
        <end position="430"/>
    </location>
</feature>
<dbReference type="InterPro" id="IPR026607">
    <property type="entry name" value="DMRT"/>
</dbReference>
<dbReference type="GeneID" id="116303815"/>
<dbReference type="GO" id="GO:0000981">
    <property type="term" value="F:DNA-binding transcription factor activity, RNA polymerase II-specific"/>
    <property type="evidence" value="ECO:0007669"/>
    <property type="project" value="TreeGrafter"/>
</dbReference>
<gene>
    <name evidence="10 11" type="primary">LOC116303815</name>
</gene>
<keyword evidence="4 6" id="KW-0238">DNA-binding</keyword>
<dbReference type="GO" id="GO:0005634">
    <property type="term" value="C:nucleus"/>
    <property type="evidence" value="ECO:0007669"/>
    <property type="project" value="UniProtKB-SubCell"/>
</dbReference>
<keyword evidence="9" id="KW-1185">Reference proteome</keyword>
<evidence type="ECO:0000256" key="2">
    <source>
        <dbReference type="ARBA" id="ARBA00022723"/>
    </source>
</evidence>
<keyword evidence="2 6" id="KW-0479">Metal-binding</keyword>
<feature type="compositionally biased region" description="Polar residues" evidence="7">
    <location>
        <begin position="130"/>
        <end position="162"/>
    </location>
</feature>
<dbReference type="RefSeq" id="XP_031569279.1">
    <property type="nucleotide sequence ID" value="XM_031713419.1"/>
</dbReference>
<evidence type="ECO:0000256" key="1">
    <source>
        <dbReference type="ARBA" id="ARBA00006834"/>
    </source>
</evidence>
<accession>A0A6P8ISS9</accession>
<evidence type="ECO:0000259" key="8">
    <source>
        <dbReference type="PROSITE" id="PS50809"/>
    </source>
</evidence>
<evidence type="ECO:0000313" key="11">
    <source>
        <dbReference type="RefSeq" id="XP_031569279.1"/>
    </source>
</evidence>
<evidence type="ECO:0000256" key="7">
    <source>
        <dbReference type="SAM" id="MobiDB-lite"/>
    </source>
</evidence>
<comment type="similarity">
    <text evidence="1">Belongs to the DMRT family.</text>
</comment>
<dbReference type="InterPro" id="IPR001275">
    <property type="entry name" value="DM_DNA-bd"/>
</dbReference>
<dbReference type="Proteomes" id="UP000515163">
    <property type="component" value="Unplaced"/>
</dbReference>
<dbReference type="AlphaFoldDB" id="A0A6P8ISS9"/>
<dbReference type="PANTHER" id="PTHR12322:SF53">
    <property type="entry name" value="DOUBLESEX-MAB RELATED 11E"/>
    <property type="match status" value="1"/>
</dbReference>
<comment type="subcellular location">
    <subcellularLocation>
        <location evidence="6">Nucleus</location>
    </subcellularLocation>
</comment>
<evidence type="ECO:0000256" key="6">
    <source>
        <dbReference type="PROSITE-ProRule" id="PRU00070"/>
    </source>
</evidence>
<feature type="region of interest" description="Disordered" evidence="7">
    <location>
        <begin position="104"/>
        <end position="194"/>
    </location>
</feature>
<protein>
    <submittedName>
        <fullName evidence="10 11">Doublesex- and mab-3-related transcription factor A2-like</fullName>
    </submittedName>
</protein>
<dbReference type="InterPro" id="IPR005173">
    <property type="entry name" value="DMA"/>
</dbReference>
<dbReference type="PROSITE" id="PS50809">
    <property type="entry name" value="DM_2"/>
    <property type="match status" value="1"/>
</dbReference>
<feature type="compositionally biased region" description="Basic and acidic residues" evidence="7">
    <location>
        <begin position="367"/>
        <end position="381"/>
    </location>
</feature>
<dbReference type="OrthoDB" id="6162476at2759"/>
<dbReference type="GO" id="GO:0007548">
    <property type="term" value="P:sex differentiation"/>
    <property type="evidence" value="ECO:0007669"/>
    <property type="project" value="TreeGrafter"/>
</dbReference>
<dbReference type="InterPro" id="IPR036407">
    <property type="entry name" value="DM_DNA-bd_sf"/>
</dbReference>
<dbReference type="GO" id="GO:0000978">
    <property type="term" value="F:RNA polymerase II cis-regulatory region sequence-specific DNA binding"/>
    <property type="evidence" value="ECO:0007669"/>
    <property type="project" value="TreeGrafter"/>
</dbReference>
<keyword evidence="5 6" id="KW-0539">Nucleus</keyword>
<keyword evidence="3 6" id="KW-0862">Zinc</keyword>